<dbReference type="PRINTS" id="PR00070">
    <property type="entry name" value="DHFR"/>
</dbReference>
<organism evidence="7">
    <name type="scientific">hydrothermal vent metagenome</name>
    <dbReference type="NCBI Taxonomy" id="652676"/>
    <lineage>
        <taxon>unclassified sequences</taxon>
        <taxon>metagenomes</taxon>
        <taxon>ecological metagenomes</taxon>
    </lineage>
</organism>
<dbReference type="GO" id="GO:0046452">
    <property type="term" value="P:dihydrofolate metabolic process"/>
    <property type="evidence" value="ECO:0007669"/>
    <property type="project" value="TreeGrafter"/>
</dbReference>
<reference evidence="7" key="1">
    <citation type="submission" date="2018-06" db="EMBL/GenBank/DDBJ databases">
        <authorList>
            <person name="Zhirakovskaya E."/>
        </authorList>
    </citation>
    <scope>NUCLEOTIDE SEQUENCE</scope>
</reference>
<gene>
    <name evidence="7" type="ORF">MNBD_BACTEROID06-1584</name>
</gene>
<dbReference type="GO" id="GO:0043168">
    <property type="term" value="F:anion binding"/>
    <property type="evidence" value="ECO:0007669"/>
    <property type="project" value="UniProtKB-ARBA"/>
</dbReference>
<dbReference type="EMBL" id="UOES01000216">
    <property type="protein sequence ID" value="VAW27312.1"/>
    <property type="molecule type" value="Genomic_DNA"/>
</dbReference>
<keyword evidence="5 7" id="KW-0560">Oxidoreductase</keyword>
<dbReference type="EC" id="1.5.1.3" evidence="2"/>
<evidence type="ECO:0000259" key="6">
    <source>
        <dbReference type="PROSITE" id="PS51330"/>
    </source>
</evidence>
<dbReference type="PROSITE" id="PS51330">
    <property type="entry name" value="DHFR_2"/>
    <property type="match status" value="1"/>
</dbReference>
<dbReference type="PANTHER" id="PTHR48069:SF3">
    <property type="entry name" value="DIHYDROFOLATE REDUCTASE"/>
    <property type="match status" value="1"/>
</dbReference>
<dbReference type="InterPro" id="IPR024072">
    <property type="entry name" value="DHFR-like_dom_sf"/>
</dbReference>
<evidence type="ECO:0000256" key="3">
    <source>
        <dbReference type="ARBA" id="ARBA00022563"/>
    </source>
</evidence>
<dbReference type="CDD" id="cd00209">
    <property type="entry name" value="DHFR"/>
    <property type="match status" value="1"/>
</dbReference>
<proteinExistence type="predicted"/>
<accession>A0A3B0ULM8</accession>
<dbReference type="GO" id="GO:0046654">
    <property type="term" value="P:tetrahydrofolate biosynthetic process"/>
    <property type="evidence" value="ECO:0007669"/>
    <property type="project" value="InterPro"/>
</dbReference>
<dbReference type="GO" id="GO:0006730">
    <property type="term" value="P:one-carbon metabolic process"/>
    <property type="evidence" value="ECO:0007669"/>
    <property type="project" value="UniProtKB-KW"/>
</dbReference>
<dbReference type="GO" id="GO:0050661">
    <property type="term" value="F:NADP binding"/>
    <property type="evidence" value="ECO:0007669"/>
    <property type="project" value="InterPro"/>
</dbReference>
<name>A0A3B0ULM8_9ZZZZ</name>
<feature type="domain" description="DHFR" evidence="6">
    <location>
        <begin position="2"/>
        <end position="165"/>
    </location>
</feature>
<dbReference type="AlphaFoldDB" id="A0A3B0ULM8"/>
<dbReference type="Gene3D" id="3.40.430.10">
    <property type="entry name" value="Dihydrofolate Reductase, subunit A"/>
    <property type="match status" value="1"/>
</dbReference>
<dbReference type="FunFam" id="3.40.430.10:FF:000001">
    <property type="entry name" value="Dihydrofolate reductase"/>
    <property type="match status" value="1"/>
</dbReference>
<keyword evidence="3" id="KW-0554">One-carbon metabolism</keyword>
<evidence type="ECO:0000256" key="5">
    <source>
        <dbReference type="ARBA" id="ARBA00023002"/>
    </source>
</evidence>
<evidence type="ECO:0000313" key="7">
    <source>
        <dbReference type="EMBL" id="VAW27312.1"/>
    </source>
</evidence>
<dbReference type="GO" id="GO:0005829">
    <property type="term" value="C:cytosol"/>
    <property type="evidence" value="ECO:0007669"/>
    <property type="project" value="TreeGrafter"/>
</dbReference>
<keyword evidence="4" id="KW-0521">NADP</keyword>
<dbReference type="GO" id="GO:0004146">
    <property type="term" value="F:dihydrofolate reductase activity"/>
    <property type="evidence" value="ECO:0007669"/>
    <property type="project" value="UniProtKB-EC"/>
</dbReference>
<dbReference type="SUPFAM" id="SSF53597">
    <property type="entry name" value="Dihydrofolate reductase-like"/>
    <property type="match status" value="1"/>
</dbReference>
<dbReference type="PANTHER" id="PTHR48069">
    <property type="entry name" value="DIHYDROFOLATE REDUCTASE"/>
    <property type="match status" value="1"/>
</dbReference>
<protein>
    <recommendedName>
        <fullName evidence="2">dihydrofolate reductase</fullName>
        <ecNumber evidence="2">1.5.1.3</ecNumber>
    </recommendedName>
</protein>
<dbReference type="PIRSF" id="PIRSF000194">
    <property type="entry name" value="DHFR"/>
    <property type="match status" value="1"/>
</dbReference>
<dbReference type="GO" id="GO:0046655">
    <property type="term" value="P:folic acid metabolic process"/>
    <property type="evidence" value="ECO:0007669"/>
    <property type="project" value="TreeGrafter"/>
</dbReference>
<dbReference type="InterPro" id="IPR012259">
    <property type="entry name" value="DHFR"/>
</dbReference>
<comment type="pathway">
    <text evidence="1">Cofactor biosynthesis; tetrahydrofolate biosynthesis; 5,6,7,8-tetrahydrofolate from 7,8-dihydrofolate: step 1/1.</text>
</comment>
<evidence type="ECO:0000256" key="4">
    <source>
        <dbReference type="ARBA" id="ARBA00022857"/>
    </source>
</evidence>
<dbReference type="InterPro" id="IPR001796">
    <property type="entry name" value="DHFR_dom"/>
</dbReference>
<sequence>MEIAMIAAVAKNGVIGKDNDLVWSLPDDMKYFMNTTKNHFIVLGRKNYESLPPKFRPLPNRTNVVITRQPAFQLNNAFVVHSLDEALALCKEKNQEKIFIIGGGQIYKQALPKTDTLYITEINQSFDGDTFFPNYDKTEWQEVSREHHTIDEKHAYSFDFVVYKRK</sequence>
<evidence type="ECO:0000256" key="1">
    <source>
        <dbReference type="ARBA" id="ARBA00004903"/>
    </source>
</evidence>
<evidence type="ECO:0000256" key="2">
    <source>
        <dbReference type="ARBA" id="ARBA00012856"/>
    </source>
</evidence>
<dbReference type="Pfam" id="PF00186">
    <property type="entry name" value="DHFR_1"/>
    <property type="match status" value="1"/>
</dbReference>